<accession>A0ABV0IFR7</accession>
<evidence type="ECO:0000313" key="2">
    <source>
        <dbReference type="Proteomes" id="UP001484097"/>
    </source>
</evidence>
<protein>
    <submittedName>
        <fullName evidence="1">Uncharacterized protein</fullName>
    </submittedName>
</protein>
<dbReference type="Gene3D" id="3.90.180.10">
    <property type="entry name" value="Medium-chain alcohol dehydrogenases, catalytic domain"/>
    <property type="match status" value="1"/>
</dbReference>
<dbReference type="Gene3D" id="3.40.50.720">
    <property type="entry name" value="NAD(P)-binding Rossmann-like Domain"/>
    <property type="match status" value="1"/>
</dbReference>
<reference evidence="1 2" key="1">
    <citation type="submission" date="2024-05" db="EMBL/GenBank/DDBJ databases">
        <authorList>
            <person name="Yi C."/>
        </authorList>
    </citation>
    <scope>NUCLEOTIDE SEQUENCE [LARGE SCALE GENOMIC DNA]</scope>
    <source>
        <strain evidence="1 2">XS13</strain>
    </source>
</reference>
<keyword evidence="2" id="KW-1185">Reference proteome</keyword>
<name>A0ABV0IFR7_9MICC</name>
<gene>
    <name evidence="1" type="ORF">ABDK96_03990</name>
</gene>
<sequence>MDLGRSLVLQESRSISAHRHADTTSHDFAGALNYGLLSGTPIHGSWEFPSHVELKYFHLRQDAHNSDPVQFAQRFEEVFRLVASGLLATTPAAKFPLSQIRDALAWNSANRGKVLLESNAEAPR</sequence>
<dbReference type="Proteomes" id="UP001484097">
    <property type="component" value="Unassembled WGS sequence"/>
</dbReference>
<dbReference type="RefSeq" id="WP_301473280.1">
    <property type="nucleotide sequence ID" value="NZ_JBDXMX010000001.1"/>
</dbReference>
<proteinExistence type="predicted"/>
<evidence type="ECO:0000313" key="1">
    <source>
        <dbReference type="EMBL" id="MEO9246833.1"/>
    </source>
</evidence>
<dbReference type="EMBL" id="JBDXMX010000001">
    <property type="protein sequence ID" value="MEO9246833.1"/>
    <property type="molecule type" value="Genomic_DNA"/>
</dbReference>
<comment type="caution">
    <text evidence="1">The sequence shown here is derived from an EMBL/GenBank/DDBJ whole genome shotgun (WGS) entry which is preliminary data.</text>
</comment>
<organism evidence="1 2">
    <name type="scientific">Citricoccus nitrophenolicus</name>
    <dbReference type="NCBI Taxonomy" id="863575"/>
    <lineage>
        <taxon>Bacteria</taxon>
        <taxon>Bacillati</taxon>
        <taxon>Actinomycetota</taxon>
        <taxon>Actinomycetes</taxon>
        <taxon>Micrococcales</taxon>
        <taxon>Micrococcaceae</taxon>
        <taxon>Citricoccus</taxon>
    </lineage>
</organism>